<feature type="region of interest" description="Disordered" evidence="1">
    <location>
        <begin position="118"/>
        <end position="138"/>
    </location>
</feature>
<gene>
    <name evidence="2" type="ORF">MFU01_36080</name>
</gene>
<evidence type="ECO:0000256" key="1">
    <source>
        <dbReference type="SAM" id="MobiDB-lite"/>
    </source>
</evidence>
<sequence>MATRGPLRGPLSRLLGGHEKKAGSRIGSLLNFVQMNDDMTRERLVQGVSELEERVGQPLPLAQSLHQALLGAVFPLTAEELTWVARENEAPPTVLSLLGALPRGRFASVDAVAVALEQDTGDTPSSPDARAPVLTSTR</sequence>
<dbReference type="Pfam" id="PF11387">
    <property type="entry name" value="DUF2795"/>
    <property type="match status" value="1"/>
</dbReference>
<organism evidence="2 3">
    <name type="scientific">Myxococcus fulvus</name>
    <dbReference type="NCBI Taxonomy" id="33"/>
    <lineage>
        <taxon>Bacteria</taxon>
        <taxon>Pseudomonadati</taxon>
        <taxon>Myxococcota</taxon>
        <taxon>Myxococcia</taxon>
        <taxon>Myxococcales</taxon>
        <taxon>Cystobacterineae</taxon>
        <taxon>Myxococcaceae</taxon>
        <taxon>Myxococcus</taxon>
    </lineage>
</organism>
<evidence type="ECO:0000313" key="3">
    <source>
        <dbReference type="Proteomes" id="UP000321514"/>
    </source>
</evidence>
<accession>A0A511T334</accession>
<protein>
    <recommendedName>
        <fullName evidence="4">DUF2795 domain-containing protein</fullName>
    </recommendedName>
</protein>
<name>A0A511T334_MYXFU</name>
<dbReference type="STRING" id="1334629.MFUL124B02_16770"/>
<dbReference type="EMBL" id="BJXR01000030">
    <property type="protein sequence ID" value="GEN08571.1"/>
    <property type="molecule type" value="Genomic_DNA"/>
</dbReference>
<reference evidence="2 3" key="1">
    <citation type="submission" date="2019-07" db="EMBL/GenBank/DDBJ databases">
        <title>Whole genome shotgun sequence of Myxococcus fulvus NBRC 100333.</title>
        <authorList>
            <person name="Hosoyama A."/>
            <person name="Uohara A."/>
            <person name="Ohji S."/>
            <person name="Ichikawa N."/>
        </authorList>
    </citation>
    <scope>NUCLEOTIDE SEQUENCE [LARGE SCALE GENOMIC DNA]</scope>
    <source>
        <strain evidence="2 3">NBRC 100333</strain>
    </source>
</reference>
<comment type="caution">
    <text evidence="2">The sequence shown here is derived from an EMBL/GenBank/DDBJ whole genome shotgun (WGS) entry which is preliminary data.</text>
</comment>
<dbReference type="AlphaFoldDB" id="A0A511T334"/>
<evidence type="ECO:0000313" key="2">
    <source>
        <dbReference type="EMBL" id="GEN08571.1"/>
    </source>
</evidence>
<dbReference type="InterPro" id="IPR021527">
    <property type="entry name" value="DUF2795"/>
</dbReference>
<evidence type="ECO:0008006" key="4">
    <source>
        <dbReference type="Google" id="ProtNLM"/>
    </source>
</evidence>
<dbReference type="Proteomes" id="UP000321514">
    <property type="component" value="Unassembled WGS sequence"/>
</dbReference>
<proteinExistence type="predicted"/>